<feature type="region of interest" description="Disordered" evidence="1">
    <location>
        <begin position="414"/>
        <end position="438"/>
    </location>
</feature>
<dbReference type="Gene3D" id="3.40.50.410">
    <property type="entry name" value="von Willebrand factor, type A domain"/>
    <property type="match status" value="1"/>
</dbReference>
<dbReference type="Pfam" id="PF13519">
    <property type="entry name" value="VWA_2"/>
    <property type="match status" value="1"/>
</dbReference>
<keyword evidence="5" id="KW-1185">Reference proteome</keyword>
<keyword evidence="2" id="KW-0812">Transmembrane</keyword>
<comment type="caution">
    <text evidence="4">The sequence shown here is derived from an EMBL/GenBank/DDBJ whole genome shotgun (WGS) entry which is preliminary data.</text>
</comment>
<keyword evidence="2" id="KW-1133">Transmembrane helix</keyword>
<feature type="transmembrane region" description="Helical" evidence="2">
    <location>
        <begin position="53"/>
        <end position="71"/>
    </location>
</feature>
<evidence type="ECO:0000256" key="2">
    <source>
        <dbReference type="SAM" id="Phobius"/>
    </source>
</evidence>
<evidence type="ECO:0000313" key="5">
    <source>
        <dbReference type="Proteomes" id="UP000627369"/>
    </source>
</evidence>
<dbReference type="EMBL" id="BNAS01000008">
    <property type="protein sequence ID" value="GHH78844.1"/>
    <property type="molecule type" value="Genomic_DNA"/>
</dbReference>
<proteinExistence type="predicted"/>
<feature type="transmembrane region" description="Helical" evidence="2">
    <location>
        <begin position="27"/>
        <end position="47"/>
    </location>
</feature>
<reference evidence="4" key="2">
    <citation type="submission" date="2020-09" db="EMBL/GenBank/DDBJ databases">
        <authorList>
            <person name="Sun Q."/>
            <person name="Zhou Y."/>
        </authorList>
    </citation>
    <scope>NUCLEOTIDE SEQUENCE</scope>
    <source>
        <strain evidence="4">CGMCC 4.7398</strain>
    </source>
</reference>
<dbReference type="RefSeq" id="WP_189671356.1">
    <property type="nucleotide sequence ID" value="NZ_BNAS01000008.1"/>
</dbReference>
<dbReference type="Proteomes" id="UP000627369">
    <property type="component" value="Unassembled WGS sequence"/>
</dbReference>
<dbReference type="SUPFAM" id="SSF53300">
    <property type="entry name" value="vWA-like"/>
    <property type="match status" value="1"/>
</dbReference>
<protein>
    <recommendedName>
        <fullName evidence="3">VWFA domain-containing protein</fullName>
    </recommendedName>
</protein>
<evidence type="ECO:0000256" key="1">
    <source>
        <dbReference type="SAM" id="MobiDB-lite"/>
    </source>
</evidence>
<dbReference type="AlphaFoldDB" id="A0A919G6T4"/>
<feature type="transmembrane region" description="Helical" evidence="2">
    <location>
        <begin position="91"/>
        <end position="112"/>
    </location>
</feature>
<feature type="domain" description="VWFA" evidence="3">
    <location>
        <begin position="469"/>
        <end position="664"/>
    </location>
</feature>
<keyword evidence="2" id="KW-0472">Membrane</keyword>
<feature type="region of interest" description="Disordered" evidence="1">
    <location>
        <begin position="1"/>
        <end position="20"/>
    </location>
</feature>
<name>A0A919G6T4_9MICO</name>
<gene>
    <name evidence="4" type="ORF">GCM10017772_43120</name>
</gene>
<dbReference type="InterPro" id="IPR002035">
    <property type="entry name" value="VWF_A"/>
</dbReference>
<feature type="compositionally biased region" description="Basic and acidic residues" evidence="1">
    <location>
        <begin position="414"/>
        <end position="423"/>
    </location>
</feature>
<organism evidence="4 5">
    <name type="scientific">Promicromonospora soli</name>
    <dbReference type="NCBI Taxonomy" id="2035533"/>
    <lineage>
        <taxon>Bacteria</taxon>
        <taxon>Bacillati</taxon>
        <taxon>Actinomycetota</taxon>
        <taxon>Actinomycetes</taxon>
        <taxon>Micrococcales</taxon>
        <taxon>Promicromonosporaceae</taxon>
        <taxon>Promicromonospora</taxon>
    </lineage>
</organism>
<dbReference type="PROSITE" id="PS50234">
    <property type="entry name" value="VWFA"/>
    <property type="match status" value="1"/>
</dbReference>
<accession>A0A919G6T4</accession>
<feature type="compositionally biased region" description="Basic and acidic residues" evidence="1">
    <location>
        <begin position="11"/>
        <end position="20"/>
    </location>
</feature>
<evidence type="ECO:0000259" key="3">
    <source>
        <dbReference type="PROSITE" id="PS50234"/>
    </source>
</evidence>
<reference evidence="4" key="1">
    <citation type="journal article" date="2014" name="Int. J. Syst. Evol. Microbiol.">
        <title>Complete genome sequence of Corynebacterium casei LMG S-19264T (=DSM 44701T), isolated from a smear-ripened cheese.</title>
        <authorList>
            <consortium name="US DOE Joint Genome Institute (JGI-PGF)"/>
            <person name="Walter F."/>
            <person name="Albersmeier A."/>
            <person name="Kalinowski J."/>
            <person name="Ruckert C."/>
        </authorList>
    </citation>
    <scope>NUCLEOTIDE SEQUENCE</scope>
    <source>
        <strain evidence="4">CGMCC 4.7398</strain>
    </source>
</reference>
<evidence type="ECO:0000313" key="4">
    <source>
        <dbReference type="EMBL" id="GHH78844.1"/>
    </source>
</evidence>
<dbReference type="InterPro" id="IPR036465">
    <property type="entry name" value="vWFA_dom_sf"/>
</dbReference>
<dbReference type="SMART" id="SM00327">
    <property type="entry name" value="VWA"/>
    <property type="match status" value="1"/>
</dbReference>
<sequence>MGATRQPAGSTERRDGGSRPWWSDHRATVFTVFGGAAAICTAAMGVVDRSTQIVLLAVSVGLVLAGLASLVRMQTYARWFRASRKWGRAHWVIVLVVAVVGLAGSTGASLGLQSARSCEDPTEVAVMVPEDGAAGFAAAATAFERDSTTAFSCPRYHVTTFGVGWPALRAAFASGWEDTSGEGGPASLDLGPRPDVWIAESGAQADIVAAARPSKSFWVSGRTLVAGSPLVLAVPEPHAAELSATTGPGDTVQELMAAAGAAGLEVVRANPDTSFASALHTVRLYAESGVGTDTEALEALELDLGHALEQVGLPVGTDSALLCRLDALSGAEPPRVAVLTSERAMIDGGTACPASGGSDSDAALVPFYPDSALSLDYTAVQLDWSGSEAERRAGAAAAFVEWLGTAEGQAALDREAGVRRLDGRPPSGADGPLPGLQDAPVVEPGKRLLAYTRVLSTEEQYRTARRPARVLVLVDSSASMGRPADGDRRRIDVAERGVLGALGHLSGSDEVGIWSFSGEAGSSPRPVLDVSASAAARSEAPERLGGLQPAGHTPLYDAVDAGTSYLVGLDPGGASRRHLTAVVVLTDGENLPGGGPGAELSASDLVRSARAEAAAGVRVYVVAVGEASCQVSELQRIAAEWDGECWDSSFGELESTLGNLFGQLGGR</sequence>